<proteinExistence type="predicted"/>
<organism evidence="1 2">
    <name type="scientific">Acetobacter orientalis</name>
    <dbReference type="NCBI Taxonomy" id="146474"/>
    <lineage>
        <taxon>Bacteria</taxon>
        <taxon>Pseudomonadati</taxon>
        <taxon>Pseudomonadota</taxon>
        <taxon>Alphaproteobacteria</taxon>
        <taxon>Acetobacterales</taxon>
        <taxon>Acetobacteraceae</taxon>
        <taxon>Acetobacter</taxon>
    </lineage>
</organism>
<accession>A0A0D6NJ27</accession>
<keyword evidence="2" id="KW-1185">Reference proteome</keyword>
<reference evidence="1 2" key="1">
    <citation type="submission" date="2012-11" db="EMBL/GenBank/DDBJ databases">
        <title>Whole genome sequence of Acetobacter orientalis 21F-2.</title>
        <authorList>
            <person name="Azuma Y."/>
            <person name="Higashiura N."/>
            <person name="Hirakawa H."/>
            <person name="Matsushita K."/>
        </authorList>
    </citation>
    <scope>NUCLEOTIDE SEQUENCE [LARGE SCALE GENOMIC DNA]</scope>
    <source>
        <strain evidence="1 2">21F-2</strain>
    </source>
</reference>
<gene>
    <name evidence="1" type="ORF">Abor_015_010</name>
</gene>
<protein>
    <submittedName>
        <fullName evidence="1">Uncharacterized protein</fullName>
    </submittedName>
</protein>
<comment type="caution">
    <text evidence="1">The sequence shown here is derived from an EMBL/GenBank/DDBJ whole genome shotgun (WGS) entry which is preliminary data.</text>
</comment>
<dbReference type="Proteomes" id="UP000032670">
    <property type="component" value="Unassembled WGS sequence"/>
</dbReference>
<dbReference type="AlphaFoldDB" id="A0A0D6NJ27"/>
<dbReference type="STRING" id="1231341.Abor_015_010"/>
<sequence length="70" mass="7232">MVPGVAVRCKAAAAAGTDAQLLRAATAPKAKDPANKSLLFTCASTLFWCVRAYPVKGSALLYKECKGGMA</sequence>
<evidence type="ECO:0000313" key="1">
    <source>
        <dbReference type="EMBL" id="GAN66087.1"/>
    </source>
</evidence>
<name>A0A0D6NJ27_9PROT</name>
<evidence type="ECO:0000313" key="2">
    <source>
        <dbReference type="Proteomes" id="UP000032670"/>
    </source>
</evidence>
<dbReference type="EMBL" id="BAMX01000015">
    <property type="protein sequence ID" value="GAN66087.1"/>
    <property type="molecule type" value="Genomic_DNA"/>
</dbReference>